<feature type="domain" description="Glycosyltransferase 2-like" evidence="1">
    <location>
        <begin position="12"/>
        <end position="126"/>
    </location>
</feature>
<dbReference type="EMBL" id="LBVC01000010">
    <property type="protein sequence ID" value="KKQ78836.1"/>
    <property type="molecule type" value="Genomic_DNA"/>
</dbReference>
<sequence length="280" mass="32639">MEKAIKSVSWADETIICDMHSGDNTVAIAKKLGAKIFFHEQVDYVEPARNFAISQATGDWILVLDADERIPQTLAKRLQEIAANMKQISSVKLPRKNIIFGKWMKTSMWWPDYQIRFFKAGKVKWRNEIHSKPEIEGGSIDLEPEEKWALIHYNYNNLSQYIGRMNRYTDIEAKELINNGYKFCWQDIIQKPLSEFLSRFFAGRGFEDGLHGLALSMLQAFSFLAVYLKVWEIEKFGQQELNLEELEIIKNKGGRELNYWFKKSGSNGNIFKSFLKKFNN</sequence>
<protein>
    <submittedName>
        <fullName evidence="2">Glycosyl transferase family 2</fullName>
    </submittedName>
</protein>
<gene>
    <name evidence="2" type="ORF">US99_C0010G0003</name>
</gene>
<evidence type="ECO:0000313" key="2">
    <source>
        <dbReference type="EMBL" id="KKQ78836.1"/>
    </source>
</evidence>
<comment type="caution">
    <text evidence="2">The sequence shown here is derived from an EMBL/GenBank/DDBJ whole genome shotgun (WGS) entry which is preliminary data.</text>
</comment>
<dbReference type="GO" id="GO:0016740">
    <property type="term" value="F:transferase activity"/>
    <property type="evidence" value="ECO:0007669"/>
    <property type="project" value="UniProtKB-KW"/>
</dbReference>
<dbReference type="CDD" id="cd02511">
    <property type="entry name" value="Beta4Glucosyltransferase"/>
    <property type="match status" value="1"/>
</dbReference>
<dbReference type="PANTHER" id="PTHR43630:SF2">
    <property type="entry name" value="GLYCOSYLTRANSFERASE"/>
    <property type="match status" value="1"/>
</dbReference>
<organism evidence="2 3">
    <name type="scientific">Candidatus Daviesbacteria bacterium GW2011_GWF2_38_6</name>
    <dbReference type="NCBI Taxonomy" id="1618432"/>
    <lineage>
        <taxon>Bacteria</taxon>
        <taxon>Candidatus Daviesiibacteriota</taxon>
    </lineage>
</organism>
<dbReference type="SUPFAM" id="SSF53448">
    <property type="entry name" value="Nucleotide-diphospho-sugar transferases"/>
    <property type="match status" value="1"/>
</dbReference>
<evidence type="ECO:0000259" key="1">
    <source>
        <dbReference type="Pfam" id="PF00535"/>
    </source>
</evidence>
<dbReference type="Proteomes" id="UP000034324">
    <property type="component" value="Unassembled WGS sequence"/>
</dbReference>
<keyword evidence="2" id="KW-0808">Transferase</keyword>
<dbReference type="PANTHER" id="PTHR43630">
    <property type="entry name" value="POLY-BETA-1,6-N-ACETYL-D-GLUCOSAMINE SYNTHASE"/>
    <property type="match status" value="1"/>
</dbReference>
<evidence type="ECO:0000313" key="3">
    <source>
        <dbReference type="Proteomes" id="UP000034324"/>
    </source>
</evidence>
<accession>A0A0G0NP13</accession>
<dbReference type="Pfam" id="PF00535">
    <property type="entry name" value="Glycos_transf_2"/>
    <property type="match status" value="1"/>
</dbReference>
<dbReference type="AlphaFoldDB" id="A0A0G0NP13"/>
<dbReference type="Gene3D" id="3.90.550.10">
    <property type="entry name" value="Spore Coat Polysaccharide Biosynthesis Protein SpsA, Chain A"/>
    <property type="match status" value="1"/>
</dbReference>
<reference evidence="2 3" key="1">
    <citation type="journal article" date="2015" name="Nature">
        <title>rRNA introns, odd ribosomes, and small enigmatic genomes across a large radiation of phyla.</title>
        <authorList>
            <person name="Brown C.T."/>
            <person name="Hug L.A."/>
            <person name="Thomas B.C."/>
            <person name="Sharon I."/>
            <person name="Castelle C.J."/>
            <person name="Singh A."/>
            <person name="Wilkins M.J."/>
            <person name="Williams K.H."/>
            <person name="Banfield J.F."/>
        </authorList>
    </citation>
    <scope>NUCLEOTIDE SEQUENCE [LARGE SCALE GENOMIC DNA]</scope>
</reference>
<proteinExistence type="predicted"/>
<dbReference type="InterPro" id="IPR001173">
    <property type="entry name" value="Glyco_trans_2-like"/>
</dbReference>
<dbReference type="InterPro" id="IPR029044">
    <property type="entry name" value="Nucleotide-diphossugar_trans"/>
</dbReference>
<name>A0A0G0NP13_9BACT</name>